<evidence type="ECO:0000259" key="5">
    <source>
        <dbReference type="PROSITE" id="PS50932"/>
    </source>
</evidence>
<dbReference type="AlphaFoldDB" id="A0A939HB78"/>
<comment type="caution">
    <text evidence="6">The sequence shown here is derived from an EMBL/GenBank/DDBJ whole genome shotgun (WGS) entry which is preliminary data.</text>
</comment>
<evidence type="ECO:0000256" key="2">
    <source>
        <dbReference type="ARBA" id="ARBA00023015"/>
    </source>
</evidence>
<dbReference type="InterPro" id="IPR000843">
    <property type="entry name" value="HTH_LacI"/>
</dbReference>
<protein>
    <submittedName>
        <fullName evidence="6">LacI family DNA-binding transcriptional regulator</fullName>
    </submittedName>
</protein>
<dbReference type="RefSeq" id="WP_207599767.1">
    <property type="nucleotide sequence ID" value="NZ_JAFNJU010000006.1"/>
</dbReference>
<accession>A0A939HB78</accession>
<evidence type="ECO:0000313" key="7">
    <source>
        <dbReference type="Proteomes" id="UP000664218"/>
    </source>
</evidence>
<keyword evidence="1" id="KW-0678">Repressor</keyword>
<evidence type="ECO:0000256" key="1">
    <source>
        <dbReference type="ARBA" id="ARBA00022491"/>
    </source>
</evidence>
<gene>
    <name evidence="6" type="ORF">J3A84_09430</name>
</gene>
<dbReference type="Pfam" id="PF13377">
    <property type="entry name" value="Peripla_BP_3"/>
    <property type="match status" value="1"/>
</dbReference>
<proteinExistence type="predicted"/>
<evidence type="ECO:0000256" key="4">
    <source>
        <dbReference type="ARBA" id="ARBA00023163"/>
    </source>
</evidence>
<dbReference type="Proteomes" id="UP000664218">
    <property type="component" value="Unassembled WGS sequence"/>
</dbReference>
<sequence length="333" mass="37439">MKHIAELCGVSVATVSKIVNRKDDDVKEETRLRVLKTVEEEGYFINTLARSMKTKNTKTLGLIVPDIKNAYYTDTSRGAEDMAVRKGYTLFLCNTDDSINKEISYLVKLMEKQVDGIIIIASMERDVEMEELLKINVPFAVLNSSTNYKDYAVKVQVDNYKGMYEGVEHLLGLGHKKIMYLQGETRLSFGEERFRGYKDALEKHGIAYDDNLVATTTFNVEGAYGYLRENGLVPETTAIMCGNDLMALGVLNWAKEECIDVPGDLSIIGYDDTIFSVISSPKITTVNQHCHLVGEILVKELLEKIDSEDFTQRMIPVASHLVVRESTGKPMIH</sequence>
<dbReference type="EMBL" id="JAFNJU010000006">
    <property type="protein sequence ID" value="MBO1265248.1"/>
    <property type="molecule type" value="Genomic_DNA"/>
</dbReference>
<dbReference type="PANTHER" id="PTHR30146:SF148">
    <property type="entry name" value="HTH-TYPE TRANSCRIPTIONAL REPRESSOR PURR-RELATED"/>
    <property type="match status" value="1"/>
</dbReference>
<dbReference type="Gene3D" id="1.10.260.40">
    <property type="entry name" value="lambda repressor-like DNA-binding domains"/>
    <property type="match status" value="1"/>
</dbReference>
<dbReference type="SUPFAM" id="SSF53822">
    <property type="entry name" value="Periplasmic binding protein-like I"/>
    <property type="match status" value="1"/>
</dbReference>
<keyword evidence="2" id="KW-0805">Transcription regulation</keyword>
<feature type="domain" description="HTH lacI-type" evidence="5">
    <location>
        <begin position="1"/>
        <end position="54"/>
    </location>
</feature>
<dbReference type="CDD" id="cd01392">
    <property type="entry name" value="HTH_LacI"/>
    <property type="match status" value="1"/>
</dbReference>
<dbReference type="Gene3D" id="3.40.50.2300">
    <property type="match status" value="2"/>
</dbReference>
<dbReference type="GO" id="GO:0003700">
    <property type="term" value="F:DNA-binding transcription factor activity"/>
    <property type="evidence" value="ECO:0007669"/>
    <property type="project" value="TreeGrafter"/>
</dbReference>
<organism evidence="6 7">
    <name type="scientific">Proteiniclasticum aestuarii</name>
    <dbReference type="NCBI Taxonomy" id="2817862"/>
    <lineage>
        <taxon>Bacteria</taxon>
        <taxon>Bacillati</taxon>
        <taxon>Bacillota</taxon>
        <taxon>Clostridia</taxon>
        <taxon>Eubacteriales</taxon>
        <taxon>Clostridiaceae</taxon>
        <taxon>Proteiniclasticum</taxon>
    </lineage>
</organism>
<keyword evidence="7" id="KW-1185">Reference proteome</keyword>
<dbReference type="GO" id="GO:0000976">
    <property type="term" value="F:transcription cis-regulatory region binding"/>
    <property type="evidence" value="ECO:0007669"/>
    <property type="project" value="TreeGrafter"/>
</dbReference>
<dbReference type="Pfam" id="PF00356">
    <property type="entry name" value="LacI"/>
    <property type="match status" value="1"/>
</dbReference>
<dbReference type="CDD" id="cd06267">
    <property type="entry name" value="PBP1_LacI_sugar_binding-like"/>
    <property type="match status" value="1"/>
</dbReference>
<dbReference type="InterPro" id="IPR046335">
    <property type="entry name" value="LacI/GalR-like_sensor"/>
</dbReference>
<name>A0A939HB78_9CLOT</name>
<dbReference type="SMART" id="SM00354">
    <property type="entry name" value="HTH_LACI"/>
    <property type="match status" value="1"/>
</dbReference>
<reference evidence="6" key="1">
    <citation type="submission" date="2021-03" db="EMBL/GenBank/DDBJ databases">
        <title>Proteiniclasticum marinus sp. nov., isolated from tidal flat sediment.</title>
        <authorList>
            <person name="Namirimu T."/>
            <person name="Yang J.-A."/>
            <person name="Yang S.-H."/>
            <person name="Kim Y.-J."/>
            <person name="Kwon K.K."/>
        </authorList>
    </citation>
    <scope>NUCLEOTIDE SEQUENCE</scope>
    <source>
        <strain evidence="6">SCR006</strain>
    </source>
</reference>
<dbReference type="SUPFAM" id="SSF47413">
    <property type="entry name" value="lambda repressor-like DNA-binding domains"/>
    <property type="match status" value="1"/>
</dbReference>
<dbReference type="InterPro" id="IPR028082">
    <property type="entry name" value="Peripla_BP_I"/>
</dbReference>
<evidence type="ECO:0000313" key="6">
    <source>
        <dbReference type="EMBL" id="MBO1265248.1"/>
    </source>
</evidence>
<keyword evidence="4" id="KW-0804">Transcription</keyword>
<evidence type="ECO:0000256" key="3">
    <source>
        <dbReference type="ARBA" id="ARBA00023125"/>
    </source>
</evidence>
<dbReference type="PANTHER" id="PTHR30146">
    <property type="entry name" value="LACI-RELATED TRANSCRIPTIONAL REPRESSOR"/>
    <property type="match status" value="1"/>
</dbReference>
<dbReference type="InterPro" id="IPR010982">
    <property type="entry name" value="Lambda_DNA-bd_dom_sf"/>
</dbReference>
<dbReference type="PROSITE" id="PS50932">
    <property type="entry name" value="HTH_LACI_2"/>
    <property type="match status" value="1"/>
</dbReference>
<keyword evidence="3 6" id="KW-0238">DNA-binding</keyword>